<feature type="binding site" evidence="13">
    <location>
        <position position="130"/>
    </location>
    <ligand>
        <name>an alpha-D-glucoside</name>
        <dbReference type="ChEBI" id="CHEBI:22390"/>
    </ligand>
</feature>
<dbReference type="Proteomes" id="UP000007797">
    <property type="component" value="Unassembled WGS sequence"/>
</dbReference>
<dbReference type="GO" id="GO:0005788">
    <property type="term" value="C:endoplasmic reticulum lumen"/>
    <property type="evidence" value="ECO:0007669"/>
    <property type="project" value="UniProtKB-SubCell"/>
</dbReference>
<gene>
    <name evidence="17" type="primary">crtA</name>
    <name evidence="17" type="ORF">DFA_00993</name>
</gene>
<evidence type="ECO:0000256" key="14">
    <source>
        <dbReference type="PIRSR" id="PIRSR002356-3"/>
    </source>
</evidence>
<dbReference type="InterPro" id="IPR009033">
    <property type="entry name" value="Calreticulin/calnexin_P_dom_sf"/>
</dbReference>
<dbReference type="STRING" id="1054147.F4PV02"/>
<keyword evidence="4 15" id="KW-0732">Signal</keyword>
<dbReference type="PIRSF" id="PIRSF002356">
    <property type="entry name" value="Calreticulin"/>
    <property type="match status" value="1"/>
</dbReference>
<dbReference type="GO" id="GO:0005789">
    <property type="term" value="C:endoplasmic reticulum membrane"/>
    <property type="evidence" value="ECO:0007669"/>
    <property type="project" value="TreeGrafter"/>
</dbReference>
<dbReference type="FunFam" id="2.60.120.200:FF:000018">
    <property type="entry name" value="Calreticulin 1b"/>
    <property type="match status" value="1"/>
</dbReference>
<evidence type="ECO:0000256" key="8">
    <source>
        <dbReference type="ARBA" id="ARBA00022833"/>
    </source>
</evidence>
<evidence type="ECO:0000313" key="18">
    <source>
        <dbReference type="Proteomes" id="UP000007797"/>
    </source>
</evidence>
<keyword evidence="10 14" id="KW-1015">Disulfide bond</keyword>
<evidence type="ECO:0000256" key="7">
    <source>
        <dbReference type="ARBA" id="ARBA00022824"/>
    </source>
</evidence>
<dbReference type="GO" id="GO:0051082">
    <property type="term" value="F:unfolded protein binding"/>
    <property type="evidence" value="ECO:0007669"/>
    <property type="project" value="InterPro"/>
</dbReference>
<name>F4PV02_CACFS</name>
<feature type="chain" id="PRO_5003313340" description="Calreticulin" evidence="15">
    <location>
        <begin position="20"/>
        <end position="420"/>
    </location>
</feature>
<keyword evidence="18" id="KW-1185">Reference proteome</keyword>
<dbReference type="InterPro" id="IPR018124">
    <property type="entry name" value="Calret/calnex_CS"/>
</dbReference>
<keyword evidence="8" id="KW-0862">Zinc</keyword>
<organism evidence="17 18">
    <name type="scientific">Cavenderia fasciculata</name>
    <name type="common">Slime mold</name>
    <name type="synonym">Dictyostelium fasciculatum</name>
    <dbReference type="NCBI Taxonomy" id="261658"/>
    <lineage>
        <taxon>Eukaryota</taxon>
        <taxon>Amoebozoa</taxon>
        <taxon>Evosea</taxon>
        <taxon>Eumycetozoa</taxon>
        <taxon>Dictyostelia</taxon>
        <taxon>Acytosteliales</taxon>
        <taxon>Cavenderiaceae</taxon>
        <taxon>Cavenderia</taxon>
    </lineage>
</organism>
<feature type="binding site" evidence="13">
    <location>
        <position position="113"/>
    </location>
    <ligand>
        <name>an alpha-D-glucoside</name>
        <dbReference type="ChEBI" id="CHEBI:22390"/>
    </ligand>
</feature>
<dbReference type="Pfam" id="PF00262">
    <property type="entry name" value="Calreticulin"/>
    <property type="match status" value="2"/>
</dbReference>
<evidence type="ECO:0000256" key="13">
    <source>
        <dbReference type="PIRSR" id="PIRSR002356-1"/>
    </source>
</evidence>
<dbReference type="SUPFAM" id="SSF49899">
    <property type="entry name" value="Concanavalin A-like lectins/glucanases"/>
    <property type="match status" value="1"/>
</dbReference>
<dbReference type="RefSeq" id="XP_004358968.1">
    <property type="nucleotide sequence ID" value="XM_004358911.1"/>
</dbReference>
<dbReference type="InterPro" id="IPR013320">
    <property type="entry name" value="ConA-like_dom_sf"/>
</dbReference>
<keyword evidence="3" id="KW-0479">Metal-binding</keyword>
<feature type="region of interest" description="Disordered" evidence="16">
    <location>
        <begin position="350"/>
        <end position="420"/>
    </location>
</feature>
<comment type="subcellular location">
    <subcellularLocation>
        <location evidence="1 12">Endoplasmic reticulum lumen</location>
    </subcellularLocation>
</comment>
<dbReference type="PROSITE" id="PS00803">
    <property type="entry name" value="CALRETICULIN_1"/>
    <property type="match status" value="1"/>
</dbReference>
<evidence type="ECO:0000256" key="3">
    <source>
        <dbReference type="ARBA" id="ARBA00022723"/>
    </source>
</evidence>
<dbReference type="GO" id="GO:0030246">
    <property type="term" value="F:carbohydrate binding"/>
    <property type="evidence" value="ECO:0007669"/>
    <property type="project" value="UniProtKB-KW"/>
</dbReference>
<feature type="compositionally biased region" description="Basic and acidic residues" evidence="16">
    <location>
        <begin position="350"/>
        <end position="380"/>
    </location>
</feature>
<dbReference type="EMBL" id="GL883010">
    <property type="protein sequence ID" value="EGG21118.1"/>
    <property type="molecule type" value="Genomic_DNA"/>
</dbReference>
<evidence type="ECO:0000256" key="1">
    <source>
        <dbReference type="ARBA" id="ARBA00004319"/>
    </source>
</evidence>
<dbReference type="GeneID" id="14873099"/>
<keyword evidence="6" id="KW-0677">Repeat</keyword>
<dbReference type="SUPFAM" id="SSF63887">
    <property type="entry name" value="P-domain of calnexin/calreticulin"/>
    <property type="match status" value="1"/>
</dbReference>
<dbReference type="InterPro" id="IPR001580">
    <property type="entry name" value="Calret/calnex"/>
</dbReference>
<feature type="disulfide bond" evidence="14">
    <location>
        <begin position="107"/>
        <end position="139"/>
    </location>
</feature>
<dbReference type="OrthoDB" id="1938156at2759"/>
<evidence type="ECO:0000256" key="16">
    <source>
        <dbReference type="SAM" id="MobiDB-lite"/>
    </source>
</evidence>
<dbReference type="GO" id="GO:0036503">
    <property type="term" value="P:ERAD pathway"/>
    <property type="evidence" value="ECO:0007669"/>
    <property type="project" value="TreeGrafter"/>
</dbReference>
<evidence type="ECO:0000313" key="17">
    <source>
        <dbReference type="EMBL" id="EGG21118.1"/>
    </source>
</evidence>
<feature type="compositionally biased region" description="Basic and acidic residues" evidence="16">
    <location>
        <begin position="407"/>
        <end position="420"/>
    </location>
</feature>
<keyword evidence="11 12" id="KW-0143">Chaperone</keyword>
<evidence type="ECO:0000256" key="11">
    <source>
        <dbReference type="ARBA" id="ARBA00023186"/>
    </source>
</evidence>
<dbReference type="Gene3D" id="2.10.250.10">
    <property type="entry name" value="Calreticulin/calnexin, P domain"/>
    <property type="match status" value="1"/>
</dbReference>
<dbReference type="PANTHER" id="PTHR11073:SF2">
    <property type="entry name" value="CALRETICULIN"/>
    <property type="match status" value="1"/>
</dbReference>
<proteinExistence type="inferred from homology"/>
<keyword evidence="7 12" id="KW-0256">Endoplasmic reticulum</keyword>
<dbReference type="PROSITE" id="PS00804">
    <property type="entry name" value="CALRETICULIN_2"/>
    <property type="match status" value="1"/>
</dbReference>
<keyword evidence="9" id="KW-0106">Calcium</keyword>
<evidence type="ECO:0000256" key="15">
    <source>
        <dbReference type="RuleBase" id="RU362126"/>
    </source>
</evidence>
<feature type="binding site" evidence="13">
    <location>
        <position position="137"/>
    </location>
    <ligand>
        <name>an alpha-D-glucoside</name>
        <dbReference type="ChEBI" id="CHEBI:22390"/>
    </ligand>
</feature>
<evidence type="ECO:0000256" key="12">
    <source>
        <dbReference type="PIRNR" id="PIRNR002356"/>
    </source>
</evidence>
<keyword evidence="5" id="KW-0430">Lectin</keyword>
<evidence type="ECO:0000256" key="6">
    <source>
        <dbReference type="ARBA" id="ARBA00022737"/>
    </source>
</evidence>
<evidence type="ECO:0000256" key="5">
    <source>
        <dbReference type="ARBA" id="ARBA00022734"/>
    </source>
</evidence>
<feature type="signal peptide" evidence="15">
    <location>
        <begin position="1"/>
        <end position="19"/>
    </location>
</feature>
<dbReference type="Gene3D" id="2.60.120.200">
    <property type="match status" value="1"/>
</dbReference>
<dbReference type="GO" id="GO:0005509">
    <property type="term" value="F:calcium ion binding"/>
    <property type="evidence" value="ECO:0007669"/>
    <property type="project" value="InterPro"/>
</dbReference>
<evidence type="ECO:0000256" key="9">
    <source>
        <dbReference type="ARBA" id="ARBA00022837"/>
    </source>
</evidence>
<dbReference type="OMA" id="KRDEICA"/>
<dbReference type="PRINTS" id="PR00626">
    <property type="entry name" value="CALRETICULIN"/>
</dbReference>
<dbReference type="KEGG" id="dfa:DFA_00993"/>
<accession>F4PV02</accession>
<dbReference type="GO" id="GO:0006911">
    <property type="term" value="P:phagocytosis, engulfment"/>
    <property type="evidence" value="ECO:0007669"/>
    <property type="project" value="EnsemblProtists"/>
</dbReference>
<evidence type="ECO:0000256" key="4">
    <source>
        <dbReference type="ARBA" id="ARBA00022729"/>
    </source>
</evidence>
<protein>
    <recommendedName>
        <fullName evidence="12">Calreticulin</fullName>
    </recommendedName>
</protein>
<comment type="similarity">
    <text evidence="2 12 15">Belongs to the calreticulin family.</text>
</comment>
<sequence>MRLAPLIFLVLFLVGLSSAKIYFSETFDKEWESRWVESSFKKEEGKAGKFIQTAGKWFGDAEDGKGIQTSEDAKFYALSAKFPQSFSNKDKELVVQFTVKHEQRIDCGGAYIKLLPDTLDQANFGGDSPYYIMFGPDICGMSKKTHLIFNYNDKNHLIKKELKVESDQLSHQYTLILKPDNTYSVLIDNKEIQSGSLVEDWDFLAAKEIKDPKQSKPVDWVDVKEIDDPEDVKPADYDTIPATIVDPEATKPEDWEDEDDGEWEAPTIANPEFQGAWKAKKIPNPAYKGEWVHPLIANPDYKEDKNIYLFDKIGAAGFEIWQVKAGTIFDNIIVTDSVEEAKKFSEEHFEKNVEGEKKMFDDEEAKRQEEEKKKIEEAKKAQPAAEDAQESETDAEEEPVVVTTNTNEEKKVKKDVHDEL</sequence>
<dbReference type="AlphaFoldDB" id="F4PV02"/>
<dbReference type="InterPro" id="IPR009169">
    <property type="entry name" value="Calreticulin"/>
</dbReference>
<dbReference type="PANTHER" id="PTHR11073">
    <property type="entry name" value="CALRETICULIN AND CALNEXIN"/>
    <property type="match status" value="1"/>
</dbReference>
<evidence type="ECO:0000256" key="10">
    <source>
        <dbReference type="ARBA" id="ARBA00023157"/>
    </source>
</evidence>
<dbReference type="FunFam" id="2.10.250.10:FF:000002">
    <property type="entry name" value="Calreticulin"/>
    <property type="match status" value="1"/>
</dbReference>
<feature type="binding site" evidence="13">
    <location>
        <position position="319"/>
    </location>
    <ligand>
        <name>an alpha-D-glucoside</name>
        <dbReference type="ChEBI" id="CHEBI:22390"/>
    </ligand>
</feature>
<reference evidence="18" key="1">
    <citation type="journal article" date="2011" name="Genome Res.">
        <title>Phylogeny-wide analysis of social amoeba genomes highlights ancient origins for complex intercellular communication.</title>
        <authorList>
            <person name="Heidel A.J."/>
            <person name="Lawal H.M."/>
            <person name="Felder M."/>
            <person name="Schilde C."/>
            <person name="Helps N.R."/>
            <person name="Tunggal B."/>
            <person name="Rivero F."/>
            <person name="John U."/>
            <person name="Schleicher M."/>
            <person name="Eichinger L."/>
            <person name="Platzer M."/>
            <person name="Noegel A.A."/>
            <person name="Schaap P."/>
            <person name="Gloeckner G."/>
        </authorList>
    </citation>
    <scope>NUCLEOTIDE SEQUENCE [LARGE SCALE GENOMIC DNA]</scope>
    <source>
        <strain evidence="18">SH3</strain>
    </source>
</reference>
<evidence type="ECO:0000256" key="2">
    <source>
        <dbReference type="ARBA" id="ARBA00010983"/>
    </source>
</evidence>
<dbReference type="PROSITE" id="PS00805">
    <property type="entry name" value="CALRETICULIN_REPEAT"/>
    <property type="match status" value="1"/>
</dbReference>
<dbReference type="GO" id="GO:0006457">
    <property type="term" value="P:protein folding"/>
    <property type="evidence" value="ECO:0007669"/>
    <property type="project" value="InterPro"/>
</dbReference>
<feature type="compositionally biased region" description="Acidic residues" evidence="16">
    <location>
        <begin position="387"/>
        <end position="399"/>
    </location>
</feature>
<feature type="binding site" evidence="13">
    <location>
        <position position="111"/>
    </location>
    <ligand>
        <name>an alpha-D-glucoside</name>
        <dbReference type="ChEBI" id="CHEBI:22390"/>
    </ligand>
</feature>